<comment type="similarity">
    <text evidence="2">Belongs to the zinc-containing alcohol dehydrogenase family.</text>
</comment>
<dbReference type="HOGENOM" id="CLU_026673_9_0_7"/>
<dbReference type="SUPFAM" id="SSF51735">
    <property type="entry name" value="NAD(P)-binding Rossmann-fold domains"/>
    <property type="match status" value="1"/>
</dbReference>
<dbReference type="AlphaFoldDB" id="W4M7F3"/>
<accession>W4M7F3</accession>
<dbReference type="Gene3D" id="3.40.50.720">
    <property type="entry name" value="NAD(P)-binding Rossmann-like Domain"/>
    <property type="match status" value="1"/>
</dbReference>
<evidence type="ECO:0000256" key="1">
    <source>
        <dbReference type="ARBA" id="ARBA00001947"/>
    </source>
</evidence>
<evidence type="ECO:0008006" key="8">
    <source>
        <dbReference type="Google" id="ProtNLM"/>
    </source>
</evidence>
<keyword evidence="3" id="KW-0479">Metal-binding</keyword>
<evidence type="ECO:0000256" key="5">
    <source>
        <dbReference type="ARBA" id="ARBA00023002"/>
    </source>
</evidence>
<organism evidence="6 7">
    <name type="scientific">Candidatus Entotheonella gemina</name>
    <dbReference type="NCBI Taxonomy" id="1429439"/>
    <lineage>
        <taxon>Bacteria</taxon>
        <taxon>Pseudomonadati</taxon>
        <taxon>Nitrospinota/Tectimicrobiota group</taxon>
        <taxon>Candidatus Tectimicrobiota</taxon>
        <taxon>Candidatus Entotheonellia</taxon>
        <taxon>Candidatus Entotheonellales</taxon>
        <taxon>Candidatus Entotheonellaceae</taxon>
        <taxon>Candidatus Entotheonella</taxon>
    </lineage>
</organism>
<keyword evidence="5" id="KW-0560">Oxidoreductase</keyword>
<gene>
    <name evidence="6" type="ORF">ETSY2_19020</name>
</gene>
<proteinExistence type="inferred from homology"/>
<dbReference type="GO" id="GO:0016491">
    <property type="term" value="F:oxidoreductase activity"/>
    <property type="evidence" value="ECO:0007669"/>
    <property type="project" value="UniProtKB-KW"/>
</dbReference>
<dbReference type="InterPro" id="IPR011032">
    <property type="entry name" value="GroES-like_sf"/>
</dbReference>
<evidence type="ECO:0000313" key="6">
    <source>
        <dbReference type="EMBL" id="ETX06113.1"/>
    </source>
</evidence>
<dbReference type="InterPro" id="IPR036291">
    <property type="entry name" value="NAD(P)-bd_dom_sf"/>
</dbReference>
<comment type="caution">
    <text evidence="6">The sequence shown here is derived from an EMBL/GenBank/DDBJ whole genome shotgun (WGS) entry which is preliminary data.</text>
</comment>
<dbReference type="CDD" id="cd08255">
    <property type="entry name" value="2-desacetyl-2-hydroxyethyl_bacteriochlorophyllide_like"/>
    <property type="match status" value="1"/>
</dbReference>
<evidence type="ECO:0000256" key="3">
    <source>
        <dbReference type="ARBA" id="ARBA00022723"/>
    </source>
</evidence>
<protein>
    <recommendedName>
        <fullName evidence="8">Dehydrogenase</fullName>
    </recommendedName>
</protein>
<dbReference type="Gene3D" id="3.90.180.10">
    <property type="entry name" value="Medium-chain alcohol dehydrogenases, catalytic domain"/>
    <property type="match status" value="1"/>
</dbReference>
<comment type="cofactor">
    <cofactor evidence="1">
        <name>Zn(2+)</name>
        <dbReference type="ChEBI" id="CHEBI:29105"/>
    </cofactor>
</comment>
<reference evidence="6 7" key="1">
    <citation type="journal article" date="2014" name="Nature">
        <title>An environmental bacterial taxon with a large and distinct metabolic repertoire.</title>
        <authorList>
            <person name="Wilson M.C."/>
            <person name="Mori T."/>
            <person name="Ruckert C."/>
            <person name="Uria A.R."/>
            <person name="Helf M.J."/>
            <person name="Takada K."/>
            <person name="Gernert C."/>
            <person name="Steffens U.A."/>
            <person name="Heycke N."/>
            <person name="Schmitt S."/>
            <person name="Rinke C."/>
            <person name="Helfrich E.J."/>
            <person name="Brachmann A.O."/>
            <person name="Gurgui C."/>
            <person name="Wakimoto T."/>
            <person name="Kracht M."/>
            <person name="Crusemann M."/>
            <person name="Hentschel U."/>
            <person name="Abe I."/>
            <person name="Matsunaga S."/>
            <person name="Kalinowski J."/>
            <person name="Takeyama H."/>
            <person name="Piel J."/>
        </authorList>
    </citation>
    <scope>NUCLEOTIDE SEQUENCE [LARGE SCALE GENOMIC DNA]</scope>
    <source>
        <strain evidence="7">TSY2</strain>
    </source>
</reference>
<name>W4M7F3_9BACT</name>
<evidence type="ECO:0000256" key="4">
    <source>
        <dbReference type="ARBA" id="ARBA00022833"/>
    </source>
</evidence>
<dbReference type="EMBL" id="AZHX01000782">
    <property type="protein sequence ID" value="ETX06113.1"/>
    <property type="molecule type" value="Genomic_DNA"/>
</dbReference>
<dbReference type="GO" id="GO:0046872">
    <property type="term" value="F:metal ion binding"/>
    <property type="evidence" value="ECO:0007669"/>
    <property type="project" value="UniProtKB-KW"/>
</dbReference>
<dbReference type="SUPFAM" id="SSF50129">
    <property type="entry name" value="GroES-like"/>
    <property type="match status" value="1"/>
</dbReference>
<dbReference type="PANTHER" id="PTHR43350">
    <property type="entry name" value="NAD-DEPENDENT ALCOHOL DEHYDROGENASE"/>
    <property type="match status" value="1"/>
</dbReference>
<dbReference type="PATRIC" id="fig|1429439.4.peg.3223"/>
<keyword evidence="7" id="KW-1185">Reference proteome</keyword>
<evidence type="ECO:0000313" key="7">
    <source>
        <dbReference type="Proteomes" id="UP000019140"/>
    </source>
</evidence>
<sequence length="326" mass="35803">MSEASALWFQAREEAAILPESLPVVTDGWCEIRTQFSALSPGTERLVYTARVPPELAGHMRCPYMGGAFTFPVKYGYSLVGTVSAGPADWLGRTVHVLHPHQDQCVVRCEDAYAFPPDVPPGRATLASNLETAVNVLWDAQVALGERVLVVGFGIVGSLVARLLSLIPGVQLEVVDAAPAKQRLAEDMGFCSPRAEDLEPSFDLAIHASASSEGLQVALDHVGFEGRVVELSWYGTRPVTVQLGGTFHNQRKRIISSQVSTIAPAQRPRWDNQRRKALVFDLLRRPEFDAHITHTVAFEDLPQVFQRLAHPPTEGLAYLVDYRNEG</sequence>
<dbReference type="PANTHER" id="PTHR43350:SF19">
    <property type="entry name" value="D-GULOSIDE 3-DEHYDROGENASE"/>
    <property type="match status" value="1"/>
</dbReference>
<dbReference type="Proteomes" id="UP000019140">
    <property type="component" value="Unassembled WGS sequence"/>
</dbReference>
<keyword evidence="4" id="KW-0862">Zinc</keyword>
<evidence type="ECO:0000256" key="2">
    <source>
        <dbReference type="ARBA" id="ARBA00008072"/>
    </source>
</evidence>